<dbReference type="PANTHER" id="PTHR38033">
    <property type="entry name" value="MEMBRANE PROTEIN-RELATED"/>
    <property type="match status" value="1"/>
</dbReference>
<keyword evidence="1" id="KW-1133">Transmembrane helix</keyword>
<dbReference type="OrthoDB" id="345640at2"/>
<organism evidence="3 4">
    <name type="scientific">Oceanibaculum pacificum</name>
    <dbReference type="NCBI Taxonomy" id="580166"/>
    <lineage>
        <taxon>Bacteria</taxon>
        <taxon>Pseudomonadati</taxon>
        <taxon>Pseudomonadota</taxon>
        <taxon>Alphaproteobacteria</taxon>
        <taxon>Rhodospirillales</taxon>
        <taxon>Oceanibaculaceae</taxon>
        <taxon>Oceanibaculum</taxon>
    </lineage>
</organism>
<dbReference type="STRING" id="580166.AUP43_13580"/>
<dbReference type="Proteomes" id="UP000076400">
    <property type="component" value="Unassembled WGS sequence"/>
</dbReference>
<comment type="caution">
    <text evidence="3">The sequence shown here is derived from an EMBL/GenBank/DDBJ whole genome shotgun (WGS) entry which is preliminary data.</text>
</comment>
<reference evidence="3 4" key="1">
    <citation type="submission" date="2015-12" db="EMBL/GenBank/DDBJ databases">
        <title>Genome sequence of Oceanibaculum pacificum MCCC 1A02656.</title>
        <authorList>
            <person name="Lu L."/>
            <person name="Lai Q."/>
            <person name="Shao Z."/>
            <person name="Qian P."/>
        </authorList>
    </citation>
    <scope>NUCLEOTIDE SEQUENCE [LARGE SCALE GENOMIC DNA]</scope>
    <source>
        <strain evidence="3 4">MCCC 1A02656</strain>
    </source>
</reference>
<dbReference type="Pfam" id="PF09850">
    <property type="entry name" value="DotU"/>
    <property type="match status" value="1"/>
</dbReference>
<dbReference type="InterPro" id="IPR017732">
    <property type="entry name" value="T4/T6SS_DotU"/>
</dbReference>
<evidence type="ECO:0000256" key="1">
    <source>
        <dbReference type="SAM" id="Phobius"/>
    </source>
</evidence>
<dbReference type="PANTHER" id="PTHR38033:SF1">
    <property type="entry name" value="DOTU FAMILY TYPE IV_VI SECRETION SYSTEM PROTEIN"/>
    <property type="match status" value="1"/>
</dbReference>
<dbReference type="RefSeq" id="WP_067559542.1">
    <property type="nucleotide sequence ID" value="NZ_LPXN01000153.1"/>
</dbReference>
<protein>
    <recommendedName>
        <fullName evidence="2">Type IV / VI secretion system DotU domain-containing protein</fullName>
    </recommendedName>
</protein>
<dbReference type="Gene3D" id="1.25.40.590">
    <property type="entry name" value="Type IV / VI secretion system, DotU"/>
    <property type="match status" value="1"/>
</dbReference>
<name>A0A154VN21_9PROT</name>
<feature type="domain" description="Type IV / VI secretion system DotU" evidence="2">
    <location>
        <begin position="54"/>
        <end position="218"/>
    </location>
</feature>
<dbReference type="EMBL" id="LPXN01000153">
    <property type="protein sequence ID" value="KZD02665.1"/>
    <property type="molecule type" value="Genomic_DNA"/>
</dbReference>
<evidence type="ECO:0000313" key="3">
    <source>
        <dbReference type="EMBL" id="KZD02665.1"/>
    </source>
</evidence>
<feature type="transmembrane region" description="Helical" evidence="1">
    <location>
        <begin position="206"/>
        <end position="229"/>
    </location>
</feature>
<keyword evidence="1" id="KW-0812">Transmembrane</keyword>
<evidence type="ECO:0000259" key="2">
    <source>
        <dbReference type="Pfam" id="PF09850"/>
    </source>
</evidence>
<proteinExistence type="predicted"/>
<accession>A0A154VN21</accession>
<gene>
    <name evidence="3" type="ORF">AUP43_13580</name>
</gene>
<keyword evidence="1" id="KW-0472">Membrane</keyword>
<keyword evidence="4" id="KW-1185">Reference proteome</keyword>
<sequence>MRNQSADLLLDDFRAFYDSLEEWRGKALAAQPAGRADIQAALSGLLQEQALAAHRQGGEVLARAQAQAAYPMTALADEIFIYLDWTGAADWLCHLLEQRQFHSHVAGEELFERIDRLESEGGLLRPALARLYLLTLGLGFEGRYRGAPEGGMALRRYRDRLHLMAFGRRPALDAPKTRLTPEAYAHTPAPPPPPAPPGFVAWVGRLVAVLLALFALSALVWAVAAWPLLRALALLPG</sequence>
<dbReference type="InterPro" id="IPR038522">
    <property type="entry name" value="T4/T6SS_DotU_sf"/>
</dbReference>
<evidence type="ECO:0000313" key="4">
    <source>
        <dbReference type="Proteomes" id="UP000076400"/>
    </source>
</evidence>
<dbReference type="AlphaFoldDB" id="A0A154VN21"/>